<dbReference type="CDD" id="cd00071">
    <property type="entry name" value="GMPK"/>
    <property type="match status" value="1"/>
</dbReference>
<dbReference type="FunFam" id="3.30.63.10:FF:000002">
    <property type="entry name" value="Guanylate kinase 1"/>
    <property type="match status" value="1"/>
</dbReference>
<dbReference type="SUPFAM" id="SSF52540">
    <property type="entry name" value="P-loop containing nucleoside triphosphate hydrolases"/>
    <property type="match status" value="1"/>
</dbReference>
<gene>
    <name evidence="9 11" type="primary">gmk</name>
    <name evidence="11" type="ORF">NCTC13102_01168</name>
</gene>
<comment type="subcellular location">
    <subcellularLocation>
        <location evidence="9">Cytoplasm</location>
    </subcellularLocation>
</comment>
<dbReference type="InterPro" id="IPR008145">
    <property type="entry name" value="GK/Ca_channel_bsu"/>
</dbReference>
<evidence type="ECO:0000256" key="4">
    <source>
        <dbReference type="ARBA" id="ARBA00022679"/>
    </source>
</evidence>
<evidence type="ECO:0000313" key="12">
    <source>
        <dbReference type="Proteomes" id="UP000250166"/>
    </source>
</evidence>
<dbReference type="GO" id="GO:0005524">
    <property type="term" value="F:ATP binding"/>
    <property type="evidence" value="ECO:0007669"/>
    <property type="project" value="UniProtKB-UniRule"/>
</dbReference>
<feature type="domain" description="Guanylate kinase-like" evidence="10">
    <location>
        <begin position="2"/>
        <end position="180"/>
    </location>
</feature>
<evidence type="ECO:0000256" key="2">
    <source>
        <dbReference type="ARBA" id="ARBA00012961"/>
    </source>
</evidence>
<dbReference type="InterPro" id="IPR027417">
    <property type="entry name" value="P-loop_NTPase"/>
</dbReference>
<dbReference type="PANTHER" id="PTHR23117:SF13">
    <property type="entry name" value="GUANYLATE KINASE"/>
    <property type="match status" value="1"/>
</dbReference>
<evidence type="ECO:0000256" key="5">
    <source>
        <dbReference type="ARBA" id="ARBA00022741"/>
    </source>
</evidence>
<dbReference type="Gene3D" id="3.40.50.300">
    <property type="entry name" value="P-loop containing nucleotide triphosphate hydrolases"/>
    <property type="match status" value="1"/>
</dbReference>
<dbReference type="PANTHER" id="PTHR23117">
    <property type="entry name" value="GUANYLATE KINASE-RELATED"/>
    <property type="match status" value="1"/>
</dbReference>
<sequence length="200" mass="23043">MSRILILSGPSGSGKSTLCKMIQEHIAKTYFSISTTTRPPRDGEVNGKHYFFVKKEEFIANIKNNMFLEWAEVHNNYYGTALAPIQKALKEGKIVIFDVDVQGHKSIKEKYPKAKSVFITTKSKEILRERLMARQTDSHANIELRLLHAYKEMQHIEHFDYVIVNDDIEVSKRAILSIATSLEFIPDHSYKTLLEDWALN</sequence>
<dbReference type="Gene3D" id="3.30.63.10">
    <property type="entry name" value="Guanylate Kinase phosphate binding domain"/>
    <property type="match status" value="1"/>
</dbReference>
<dbReference type="EC" id="2.7.4.8" evidence="2 9"/>
<evidence type="ECO:0000256" key="3">
    <source>
        <dbReference type="ARBA" id="ARBA00016296"/>
    </source>
</evidence>
<dbReference type="Pfam" id="PF00625">
    <property type="entry name" value="Guanylate_kin"/>
    <property type="match status" value="1"/>
</dbReference>
<evidence type="ECO:0000256" key="1">
    <source>
        <dbReference type="ARBA" id="ARBA00005790"/>
    </source>
</evidence>
<dbReference type="GO" id="GO:0004385">
    <property type="term" value="F:GMP kinase activity"/>
    <property type="evidence" value="ECO:0007669"/>
    <property type="project" value="UniProtKB-UniRule"/>
</dbReference>
<dbReference type="RefSeq" id="WP_023949494.1">
    <property type="nucleotide sequence ID" value="NZ_UAWL01000006.1"/>
</dbReference>
<dbReference type="InterPro" id="IPR008144">
    <property type="entry name" value="Guanylate_kin-like_dom"/>
</dbReference>
<dbReference type="SMART" id="SM00072">
    <property type="entry name" value="GuKc"/>
    <property type="match status" value="1"/>
</dbReference>
<accession>A0A2X3BDL6</accession>
<comment type="function">
    <text evidence="9">Essential for recycling GMP and indirectly, cGMP.</text>
</comment>
<evidence type="ECO:0000256" key="6">
    <source>
        <dbReference type="ARBA" id="ARBA00022777"/>
    </source>
</evidence>
<reference evidence="11 12" key="1">
    <citation type="submission" date="2018-06" db="EMBL/GenBank/DDBJ databases">
        <authorList>
            <consortium name="Pathogen Informatics"/>
            <person name="Doyle S."/>
        </authorList>
    </citation>
    <scope>NUCLEOTIDE SEQUENCE [LARGE SCALE GENOMIC DNA]</scope>
    <source>
        <strain evidence="11 12">NCTC13102</strain>
    </source>
</reference>
<dbReference type="EMBL" id="UAWL01000006">
    <property type="protein sequence ID" value="SQB98703.1"/>
    <property type="molecule type" value="Genomic_DNA"/>
</dbReference>
<dbReference type="NCBIfam" id="TIGR03263">
    <property type="entry name" value="guanyl_kin"/>
    <property type="match status" value="1"/>
</dbReference>
<organism evidence="11 12">
    <name type="scientific">Helicobacter fennelliae</name>
    <dbReference type="NCBI Taxonomy" id="215"/>
    <lineage>
        <taxon>Bacteria</taxon>
        <taxon>Pseudomonadati</taxon>
        <taxon>Campylobacterota</taxon>
        <taxon>Epsilonproteobacteria</taxon>
        <taxon>Campylobacterales</taxon>
        <taxon>Helicobacteraceae</taxon>
        <taxon>Helicobacter</taxon>
    </lineage>
</organism>
<dbReference type="AlphaFoldDB" id="A0A2X3BDL6"/>
<protein>
    <recommendedName>
        <fullName evidence="3 9">Guanylate kinase</fullName>
        <ecNumber evidence="2 9">2.7.4.8</ecNumber>
    </recommendedName>
    <alternativeName>
        <fullName evidence="8 9">GMP kinase</fullName>
    </alternativeName>
</protein>
<keyword evidence="6 9" id="KW-0418">Kinase</keyword>
<keyword evidence="5 9" id="KW-0547">Nucleotide-binding</keyword>
<dbReference type="PROSITE" id="PS00856">
    <property type="entry name" value="GUANYLATE_KINASE_1"/>
    <property type="match status" value="1"/>
</dbReference>
<dbReference type="PROSITE" id="PS50052">
    <property type="entry name" value="GUANYLATE_KINASE_2"/>
    <property type="match status" value="1"/>
</dbReference>
<dbReference type="Proteomes" id="UP000250166">
    <property type="component" value="Unassembled WGS sequence"/>
</dbReference>
<feature type="binding site" evidence="9">
    <location>
        <begin position="9"/>
        <end position="16"/>
    </location>
    <ligand>
        <name>ATP</name>
        <dbReference type="ChEBI" id="CHEBI:30616"/>
    </ligand>
</feature>
<dbReference type="HAMAP" id="MF_00328">
    <property type="entry name" value="Guanylate_kinase"/>
    <property type="match status" value="1"/>
</dbReference>
<keyword evidence="4 9" id="KW-0808">Transferase</keyword>
<comment type="similarity">
    <text evidence="1 9">Belongs to the guanylate kinase family.</text>
</comment>
<evidence type="ECO:0000259" key="10">
    <source>
        <dbReference type="PROSITE" id="PS50052"/>
    </source>
</evidence>
<evidence type="ECO:0000313" key="11">
    <source>
        <dbReference type="EMBL" id="SQB98703.1"/>
    </source>
</evidence>
<evidence type="ECO:0000256" key="7">
    <source>
        <dbReference type="ARBA" id="ARBA00022840"/>
    </source>
</evidence>
<keyword evidence="7 9" id="KW-0067">ATP-binding</keyword>
<name>A0A2X3BDL6_9HELI</name>
<dbReference type="InterPro" id="IPR020590">
    <property type="entry name" value="Guanylate_kinase_CS"/>
</dbReference>
<evidence type="ECO:0000256" key="8">
    <source>
        <dbReference type="ARBA" id="ARBA00030128"/>
    </source>
</evidence>
<proteinExistence type="inferred from homology"/>
<keyword evidence="9" id="KW-0963">Cytoplasm</keyword>
<comment type="catalytic activity">
    <reaction evidence="9">
        <text>GMP + ATP = GDP + ADP</text>
        <dbReference type="Rhea" id="RHEA:20780"/>
        <dbReference type="ChEBI" id="CHEBI:30616"/>
        <dbReference type="ChEBI" id="CHEBI:58115"/>
        <dbReference type="ChEBI" id="CHEBI:58189"/>
        <dbReference type="ChEBI" id="CHEBI:456216"/>
        <dbReference type="EC" id="2.7.4.8"/>
    </reaction>
</comment>
<dbReference type="InterPro" id="IPR017665">
    <property type="entry name" value="Guanylate_kinase"/>
</dbReference>
<evidence type="ECO:0000256" key="9">
    <source>
        <dbReference type="HAMAP-Rule" id="MF_00328"/>
    </source>
</evidence>
<dbReference type="GO" id="GO:0005829">
    <property type="term" value="C:cytosol"/>
    <property type="evidence" value="ECO:0007669"/>
    <property type="project" value="TreeGrafter"/>
</dbReference>